<keyword evidence="2" id="KW-1185">Reference proteome</keyword>
<dbReference type="PROSITE" id="PS51257">
    <property type="entry name" value="PROKAR_LIPOPROTEIN"/>
    <property type="match status" value="1"/>
</dbReference>
<organism evidence="1 2">
    <name type="scientific">Hymenobacter amundsenii</name>
    <dbReference type="NCBI Taxonomy" id="2006685"/>
    <lineage>
        <taxon>Bacteria</taxon>
        <taxon>Pseudomonadati</taxon>
        <taxon>Bacteroidota</taxon>
        <taxon>Cytophagia</taxon>
        <taxon>Cytophagales</taxon>
        <taxon>Hymenobacteraceae</taxon>
        <taxon>Hymenobacter</taxon>
    </lineage>
</organism>
<name>A0A246FR05_9BACT</name>
<accession>A0A246FR05</accession>
<proteinExistence type="predicted"/>
<dbReference type="OrthoDB" id="879465at2"/>
<dbReference type="Proteomes" id="UP000197277">
    <property type="component" value="Unassembled WGS sequence"/>
</dbReference>
<reference evidence="1 2" key="1">
    <citation type="submission" date="2017-06" db="EMBL/GenBank/DDBJ databases">
        <title>Hymenobacter amundsenii sp. nov. isolated from regoliths in Antarctica.</title>
        <authorList>
            <person name="Sedlacek I."/>
            <person name="Kralova S."/>
            <person name="Pantucek R."/>
            <person name="Svec P."/>
            <person name="Holochova P."/>
            <person name="Stankova E."/>
            <person name="Vrbovska V."/>
            <person name="Busse H.-J."/>
        </authorList>
    </citation>
    <scope>NUCLEOTIDE SEQUENCE [LARGE SCALE GENOMIC DNA]</scope>
    <source>
        <strain evidence="1 2">CCM 8682</strain>
    </source>
</reference>
<dbReference type="RefSeq" id="WP_088463469.1">
    <property type="nucleotide sequence ID" value="NZ_NIRR01000005.1"/>
</dbReference>
<evidence type="ECO:0000313" key="1">
    <source>
        <dbReference type="EMBL" id="OWP64204.1"/>
    </source>
</evidence>
<dbReference type="AlphaFoldDB" id="A0A246FR05"/>
<protein>
    <recommendedName>
        <fullName evidence="3">Lipoprotein</fullName>
    </recommendedName>
</protein>
<evidence type="ECO:0000313" key="2">
    <source>
        <dbReference type="Proteomes" id="UP000197277"/>
    </source>
</evidence>
<evidence type="ECO:0008006" key="3">
    <source>
        <dbReference type="Google" id="ProtNLM"/>
    </source>
</evidence>
<dbReference type="EMBL" id="NIRR01000005">
    <property type="protein sequence ID" value="OWP64204.1"/>
    <property type="molecule type" value="Genomic_DNA"/>
</dbReference>
<sequence length="151" mass="16229">MKHYVLAALVLAALGGCSSKEDGPQTVAAAFNQDFALHYRQSASLPAAASPPELTIAVAELDYSICPKNVNCIAPDYAAPTLTITAANGQPQQLKLPVEGVRPYSPTWIDTASVRANGRRYVVYYRSWTAARSKDTPGKADIILNLRVARP</sequence>
<comment type="caution">
    <text evidence="1">The sequence shown here is derived from an EMBL/GenBank/DDBJ whole genome shotgun (WGS) entry which is preliminary data.</text>
</comment>
<gene>
    <name evidence="1" type="ORF">CDA63_05645</name>
</gene>